<dbReference type="CDD" id="cd01562">
    <property type="entry name" value="Thr-dehyd"/>
    <property type="match status" value="1"/>
</dbReference>
<reference evidence="6" key="1">
    <citation type="journal article" date="2019" name="Int. J. Syst. Evol. Microbiol.">
        <title>The Global Catalogue of Microorganisms (GCM) 10K type strain sequencing project: providing services to taxonomists for standard genome sequencing and annotation.</title>
        <authorList>
            <consortium name="The Broad Institute Genomics Platform"/>
            <consortium name="The Broad Institute Genome Sequencing Center for Infectious Disease"/>
            <person name="Wu L."/>
            <person name="Ma J."/>
        </authorList>
    </citation>
    <scope>NUCLEOTIDE SEQUENCE [LARGE SCALE GENOMIC DNA]</scope>
    <source>
        <strain evidence="6">JCM 17201</strain>
    </source>
</reference>
<evidence type="ECO:0000313" key="5">
    <source>
        <dbReference type="EMBL" id="GAA3909273.1"/>
    </source>
</evidence>
<comment type="cofactor">
    <cofactor evidence="1">
        <name>pyridoxal 5'-phosphate</name>
        <dbReference type="ChEBI" id="CHEBI:597326"/>
    </cofactor>
</comment>
<keyword evidence="3" id="KW-0456">Lyase</keyword>
<dbReference type="InterPro" id="IPR000634">
    <property type="entry name" value="Ser/Thr_deHydtase_PyrdxlP-BS"/>
</dbReference>
<dbReference type="PROSITE" id="PS00165">
    <property type="entry name" value="DEHYDRATASE_SER_THR"/>
    <property type="match status" value="1"/>
</dbReference>
<dbReference type="RefSeq" id="WP_346082502.1">
    <property type="nucleotide sequence ID" value="NZ_BAABDG010000009.1"/>
</dbReference>
<comment type="caution">
    <text evidence="5">The sequence shown here is derived from an EMBL/GenBank/DDBJ whole genome shotgun (WGS) entry which is preliminary data.</text>
</comment>
<dbReference type="NCBIfam" id="NF005292">
    <property type="entry name" value="PRK06815.1"/>
    <property type="match status" value="1"/>
</dbReference>
<keyword evidence="6" id="KW-1185">Reference proteome</keyword>
<dbReference type="InterPro" id="IPR036052">
    <property type="entry name" value="TrpB-like_PALP_sf"/>
</dbReference>
<proteinExistence type="predicted"/>
<feature type="domain" description="Tryptophan synthase beta chain-like PALP" evidence="4">
    <location>
        <begin position="16"/>
        <end position="305"/>
    </location>
</feature>
<organism evidence="5 6">
    <name type="scientific">Gibbsiella dentisursi</name>
    <dbReference type="NCBI Taxonomy" id="796890"/>
    <lineage>
        <taxon>Bacteria</taxon>
        <taxon>Pseudomonadati</taxon>
        <taxon>Pseudomonadota</taxon>
        <taxon>Gammaproteobacteria</taxon>
        <taxon>Enterobacterales</taxon>
        <taxon>Yersiniaceae</taxon>
        <taxon>Gibbsiella</taxon>
    </lineage>
</organism>
<sequence length="323" mass="34271">MSNLFDEIVSAHRLLRPQVRVTPLEHSPALSQQLGCELYLKCDHLQLTGSFKFRGASNKLRLLSSEQRKRGVIAASTGNHGLAMAQAGRLAGINVTVYAPESVAKIKRAAISALGAQVELVPGDGLNAELQGKAAAAEQQKTYVSPYNDVQVIAGQGTCGMELVEQQPDLDAVFVAVGGGGYITGIGTVLQRLSPKTELIACWPENATSMYSALEAGEIFPVEEQETLSDGTAGGVEPGAVTFTPCQQLIDRKVLVSEAQIKQAMRLLAASERWMIEGAAGVALAAAIKLAPEYQGKKVAVVLCGRNIDLDKYLKALGDSQQV</sequence>
<dbReference type="EMBL" id="BAABDG010000009">
    <property type="protein sequence ID" value="GAA3909273.1"/>
    <property type="molecule type" value="Genomic_DNA"/>
</dbReference>
<evidence type="ECO:0000256" key="3">
    <source>
        <dbReference type="ARBA" id="ARBA00023239"/>
    </source>
</evidence>
<dbReference type="Pfam" id="PF00291">
    <property type="entry name" value="PALP"/>
    <property type="match status" value="1"/>
</dbReference>
<dbReference type="InterPro" id="IPR001926">
    <property type="entry name" value="TrpB-like_PALP"/>
</dbReference>
<evidence type="ECO:0000259" key="4">
    <source>
        <dbReference type="Pfam" id="PF00291"/>
    </source>
</evidence>
<dbReference type="PANTHER" id="PTHR48078:SF6">
    <property type="entry name" value="L-THREONINE DEHYDRATASE CATABOLIC TDCB"/>
    <property type="match status" value="1"/>
</dbReference>
<keyword evidence="2" id="KW-0663">Pyridoxal phosphate</keyword>
<protein>
    <submittedName>
        <fullName evidence="5">Threonine/serine dehydratase</fullName>
    </submittedName>
</protein>
<dbReference type="SUPFAM" id="SSF53686">
    <property type="entry name" value="Tryptophan synthase beta subunit-like PLP-dependent enzymes"/>
    <property type="match status" value="1"/>
</dbReference>
<dbReference type="Gene3D" id="3.40.50.1100">
    <property type="match status" value="2"/>
</dbReference>
<dbReference type="Proteomes" id="UP001499994">
    <property type="component" value="Unassembled WGS sequence"/>
</dbReference>
<dbReference type="PANTHER" id="PTHR48078">
    <property type="entry name" value="THREONINE DEHYDRATASE, MITOCHONDRIAL-RELATED"/>
    <property type="match status" value="1"/>
</dbReference>
<accession>A0ABP7LWX2</accession>
<evidence type="ECO:0000313" key="6">
    <source>
        <dbReference type="Proteomes" id="UP001499994"/>
    </source>
</evidence>
<name>A0ABP7LWX2_9GAMM</name>
<gene>
    <name evidence="5" type="ORF">GCM10022405_38020</name>
</gene>
<dbReference type="InterPro" id="IPR050147">
    <property type="entry name" value="Ser/Thr_Dehydratase"/>
</dbReference>
<evidence type="ECO:0000256" key="1">
    <source>
        <dbReference type="ARBA" id="ARBA00001933"/>
    </source>
</evidence>
<evidence type="ECO:0000256" key="2">
    <source>
        <dbReference type="ARBA" id="ARBA00022898"/>
    </source>
</evidence>